<dbReference type="Pfam" id="PF00593">
    <property type="entry name" value="TonB_dep_Rec_b-barrel"/>
    <property type="match status" value="1"/>
</dbReference>
<dbReference type="AlphaFoldDB" id="A0A1T5EKV0"/>
<keyword evidence="6 15" id="KW-0732">Signal</keyword>
<comment type="subcellular location">
    <subcellularLocation>
        <location evidence="1 12">Cell outer membrane</location>
        <topology evidence="1 12">Multi-pass membrane protein</topology>
    </subcellularLocation>
</comment>
<evidence type="ECO:0000256" key="4">
    <source>
        <dbReference type="ARBA" id="ARBA00022496"/>
    </source>
</evidence>
<dbReference type="Pfam" id="PF07715">
    <property type="entry name" value="Plug"/>
    <property type="match status" value="1"/>
</dbReference>
<evidence type="ECO:0000256" key="10">
    <source>
        <dbReference type="ARBA" id="ARBA00023136"/>
    </source>
</evidence>
<dbReference type="RefSeq" id="WP_079649160.1">
    <property type="nucleotide sequence ID" value="NZ_FUYM01000007.1"/>
</dbReference>
<evidence type="ECO:0000256" key="14">
    <source>
        <dbReference type="RuleBase" id="RU003357"/>
    </source>
</evidence>
<comment type="similarity">
    <text evidence="12 14">Belongs to the TonB-dependent receptor family.</text>
</comment>
<dbReference type="PANTHER" id="PTHR32552">
    <property type="entry name" value="FERRICHROME IRON RECEPTOR-RELATED"/>
    <property type="match status" value="1"/>
</dbReference>
<sequence length="728" mass="78791">MTERRKFLLCGVAVCICLAMQGGIASAQVQATADMSADGNGLGDIVVTAQKRAQTLQSVPVAATALTNEALQQKGISTLVDIASVAPSLNVTTSYGNTAPEITLRGVGAASFDKNVETTVATYLDEVVLNLSTSKLGQLFDLERVEVLRGPQGTLYGKNSTGGAINFVSKRPDGTTAANGALTVARYGTYDVSLGAQTALTDALSVRVSGVRRYSDGYSFNTLTGKHLNDADDWAGRLGVRYKDAGVDAYLKLFFDRSTTNGVAYYPGGVNVDGSPRPDGSNRVTGYVPPADIDIVAAQPTPSKVRNHGATLNIDVELGDLTLTSVSGYLHSKGDYRFDADESPFDIVKTNHLSKGHQISQELRLASPDDGPFTWMIGASFFRQKQDGALLADFLGLGITTRLDQSFVERSTSYAGFVDGTYRFSDRLDLFAGIRLTNDRKKIRQIGTGNFVPTVPASYDLSGKASWTKPSYRIGLNFTPARGTLIYASYNRGYRSGEYDVGFITNTSQIARPVAPEYVDNYEAGLKASAFDNHLRLSTAAFYTVYKDQQLSITPPGGICCSRVNAGKARVYGIEAEGLARFGANFDLTFSGTLLDTKYLDFRPDANRDFSGKPLGRAPKYQLRLAPEYRHPVGSGEVFLAPEVQFTGKQRVQTTVDAYGEDIQRAYTVVNGQVGYRDGDGRYSAFFFIKNATNKRYMTYFANVGATAVNQTFYSPPRTFGVTLTGNF</sequence>
<dbReference type="SUPFAM" id="SSF56935">
    <property type="entry name" value="Porins"/>
    <property type="match status" value="1"/>
</dbReference>
<evidence type="ECO:0000256" key="11">
    <source>
        <dbReference type="ARBA" id="ARBA00023237"/>
    </source>
</evidence>
<dbReference type="Gene3D" id="2.40.170.20">
    <property type="entry name" value="TonB-dependent receptor, beta-barrel domain"/>
    <property type="match status" value="1"/>
</dbReference>
<dbReference type="InterPro" id="IPR036942">
    <property type="entry name" value="Beta-barrel_TonB_sf"/>
</dbReference>
<evidence type="ECO:0000256" key="7">
    <source>
        <dbReference type="ARBA" id="ARBA00023004"/>
    </source>
</evidence>
<gene>
    <name evidence="18" type="ORF">SAMN06295920_10759</name>
</gene>
<protein>
    <submittedName>
        <fullName evidence="18">Iron complex outermembrane recepter protein</fullName>
    </submittedName>
</protein>
<accession>A0A1T5EKV0</accession>
<evidence type="ECO:0000256" key="13">
    <source>
        <dbReference type="PROSITE-ProRule" id="PRU10144"/>
    </source>
</evidence>
<evidence type="ECO:0000256" key="6">
    <source>
        <dbReference type="ARBA" id="ARBA00022729"/>
    </source>
</evidence>
<reference evidence="19" key="1">
    <citation type="submission" date="2017-02" db="EMBL/GenBank/DDBJ databases">
        <authorList>
            <person name="Varghese N."/>
            <person name="Submissions S."/>
        </authorList>
    </citation>
    <scope>NUCLEOTIDE SEQUENCE [LARGE SCALE GENOMIC DNA]</scope>
    <source>
        <strain evidence="19">UM2</strain>
    </source>
</reference>
<dbReference type="PROSITE" id="PS52016">
    <property type="entry name" value="TONB_DEPENDENT_REC_3"/>
    <property type="match status" value="1"/>
</dbReference>
<feature type="domain" description="TonB-dependent receptor-like beta-barrel" evidence="16">
    <location>
        <begin position="258"/>
        <end position="691"/>
    </location>
</feature>
<keyword evidence="11 12" id="KW-0998">Cell outer membrane</keyword>
<evidence type="ECO:0000259" key="17">
    <source>
        <dbReference type="Pfam" id="PF07715"/>
    </source>
</evidence>
<dbReference type="InterPro" id="IPR010917">
    <property type="entry name" value="TonB_rcpt_CS"/>
</dbReference>
<dbReference type="PANTHER" id="PTHR32552:SF81">
    <property type="entry name" value="TONB-DEPENDENT OUTER MEMBRANE RECEPTOR"/>
    <property type="match status" value="1"/>
</dbReference>
<feature type="signal peptide" evidence="15">
    <location>
        <begin position="1"/>
        <end position="27"/>
    </location>
</feature>
<evidence type="ECO:0000256" key="3">
    <source>
        <dbReference type="ARBA" id="ARBA00022452"/>
    </source>
</evidence>
<dbReference type="OrthoDB" id="127311at2"/>
<evidence type="ECO:0000256" key="1">
    <source>
        <dbReference type="ARBA" id="ARBA00004571"/>
    </source>
</evidence>
<dbReference type="CDD" id="cd01347">
    <property type="entry name" value="ligand_gated_channel"/>
    <property type="match status" value="1"/>
</dbReference>
<dbReference type="GO" id="GO:0006826">
    <property type="term" value="P:iron ion transport"/>
    <property type="evidence" value="ECO:0007669"/>
    <property type="project" value="UniProtKB-KW"/>
</dbReference>
<dbReference type="PROSITE" id="PS01156">
    <property type="entry name" value="TONB_DEPENDENT_REC_2"/>
    <property type="match status" value="1"/>
</dbReference>
<keyword evidence="8" id="KW-0406">Ion transport</keyword>
<feature type="domain" description="TonB-dependent receptor plug" evidence="17">
    <location>
        <begin position="56"/>
        <end position="164"/>
    </location>
</feature>
<keyword evidence="19" id="KW-1185">Reference proteome</keyword>
<evidence type="ECO:0000313" key="19">
    <source>
        <dbReference type="Proteomes" id="UP000189818"/>
    </source>
</evidence>
<keyword evidence="10 12" id="KW-0472">Membrane</keyword>
<dbReference type="InterPro" id="IPR012910">
    <property type="entry name" value="Plug_dom"/>
</dbReference>
<dbReference type="Proteomes" id="UP000189818">
    <property type="component" value="Unassembled WGS sequence"/>
</dbReference>
<dbReference type="STRING" id="439228.SAMN06295920_10759"/>
<evidence type="ECO:0000256" key="5">
    <source>
        <dbReference type="ARBA" id="ARBA00022692"/>
    </source>
</evidence>
<evidence type="ECO:0000256" key="8">
    <source>
        <dbReference type="ARBA" id="ARBA00023065"/>
    </source>
</evidence>
<evidence type="ECO:0000259" key="16">
    <source>
        <dbReference type="Pfam" id="PF00593"/>
    </source>
</evidence>
<keyword evidence="4" id="KW-0410">Iron transport</keyword>
<dbReference type="EMBL" id="FUYM01000007">
    <property type="protein sequence ID" value="SKB84557.1"/>
    <property type="molecule type" value="Genomic_DNA"/>
</dbReference>
<evidence type="ECO:0000256" key="9">
    <source>
        <dbReference type="ARBA" id="ARBA00023077"/>
    </source>
</evidence>
<name>A0A1T5EKV0_9SPHN</name>
<evidence type="ECO:0000256" key="15">
    <source>
        <dbReference type="SAM" id="SignalP"/>
    </source>
</evidence>
<dbReference type="GO" id="GO:0009279">
    <property type="term" value="C:cell outer membrane"/>
    <property type="evidence" value="ECO:0007669"/>
    <property type="project" value="UniProtKB-SubCell"/>
</dbReference>
<feature type="short sequence motif" description="TonB C-terminal box" evidence="13">
    <location>
        <begin position="711"/>
        <end position="728"/>
    </location>
</feature>
<keyword evidence="7" id="KW-0408">Iron</keyword>
<evidence type="ECO:0000256" key="2">
    <source>
        <dbReference type="ARBA" id="ARBA00022448"/>
    </source>
</evidence>
<feature type="chain" id="PRO_5012029851" evidence="15">
    <location>
        <begin position="28"/>
        <end position="728"/>
    </location>
</feature>
<evidence type="ECO:0000256" key="12">
    <source>
        <dbReference type="PROSITE-ProRule" id="PRU01360"/>
    </source>
</evidence>
<evidence type="ECO:0000313" key="18">
    <source>
        <dbReference type="EMBL" id="SKB84557.1"/>
    </source>
</evidence>
<dbReference type="InterPro" id="IPR039426">
    <property type="entry name" value="TonB-dep_rcpt-like"/>
</dbReference>
<dbReference type="InterPro" id="IPR000531">
    <property type="entry name" value="Beta-barrel_TonB"/>
</dbReference>
<keyword evidence="3 12" id="KW-1134">Transmembrane beta strand</keyword>
<keyword evidence="2 12" id="KW-0813">Transport</keyword>
<keyword evidence="9 14" id="KW-0798">TonB box</keyword>
<organism evidence="18 19">
    <name type="scientific">Rhizorhabdus histidinilytica</name>
    <dbReference type="NCBI Taxonomy" id="439228"/>
    <lineage>
        <taxon>Bacteria</taxon>
        <taxon>Pseudomonadati</taxon>
        <taxon>Pseudomonadota</taxon>
        <taxon>Alphaproteobacteria</taxon>
        <taxon>Sphingomonadales</taxon>
        <taxon>Sphingomonadaceae</taxon>
        <taxon>Rhizorhabdus</taxon>
    </lineage>
</organism>
<keyword evidence="5 12" id="KW-0812">Transmembrane</keyword>
<proteinExistence type="inferred from homology"/>